<dbReference type="OrthoDB" id="637090at2759"/>
<protein>
    <submittedName>
        <fullName evidence="11">RING-H2 finger protein ATL79</fullName>
    </submittedName>
</protein>
<gene>
    <name evidence="11" type="primary">ATL79</name>
    <name evidence="11" type="ORF">AXF42_Ash020905</name>
</gene>
<evidence type="ECO:0000313" key="12">
    <source>
        <dbReference type="Proteomes" id="UP000236161"/>
    </source>
</evidence>
<evidence type="ECO:0000256" key="2">
    <source>
        <dbReference type="ARBA" id="ARBA00022692"/>
    </source>
</evidence>
<evidence type="ECO:0000256" key="9">
    <source>
        <dbReference type="SAM" id="Phobius"/>
    </source>
</evidence>
<dbReference type="SUPFAM" id="SSF57850">
    <property type="entry name" value="RING/U-box"/>
    <property type="match status" value="1"/>
</dbReference>
<accession>A0A2I0AD46</accession>
<dbReference type="EMBL" id="KZ451995">
    <property type="protein sequence ID" value="PKA53482.1"/>
    <property type="molecule type" value="Genomic_DNA"/>
</dbReference>
<keyword evidence="12" id="KW-1185">Reference proteome</keyword>
<dbReference type="Pfam" id="PF13639">
    <property type="entry name" value="zf-RING_2"/>
    <property type="match status" value="1"/>
</dbReference>
<feature type="transmembrane region" description="Helical" evidence="9">
    <location>
        <begin position="27"/>
        <end position="52"/>
    </location>
</feature>
<proteinExistence type="predicted"/>
<dbReference type="InterPro" id="IPR001841">
    <property type="entry name" value="Znf_RING"/>
</dbReference>
<keyword evidence="6 9" id="KW-1133">Transmembrane helix</keyword>
<keyword evidence="4 8" id="KW-0863">Zinc-finger</keyword>
<name>A0A2I0AD46_9ASPA</name>
<dbReference type="SMART" id="SM00184">
    <property type="entry name" value="RING"/>
    <property type="match status" value="1"/>
</dbReference>
<keyword evidence="3" id="KW-0479">Metal-binding</keyword>
<evidence type="ECO:0000256" key="4">
    <source>
        <dbReference type="ARBA" id="ARBA00022771"/>
    </source>
</evidence>
<dbReference type="GO" id="GO:0008270">
    <property type="term" value="F:zinc ion binding"/>
    <property type="evidence" value="ECO:0007669"/>
    <property type="project" value="UniProtKB-KW"/>
</dbReference>
<dbReference type="Proteomes" id="UP000236161">
    <property type="component" value="Unassembled WGS sequence"/>
</dbReference>
<comment type="subcellular location">
    <subcellularLocation>
        <location evidence="1">Membrane</location>
    </subcellularLocation>
</comment>
<keyword evidence="7 9" id="KW-0472">Membrane</keyword>
<evidence type="ECO:0000256" key="5">
    <source>
        <dbReference type="ARBA" id="ARBA00022833"/>
    </source>
</evidence>
<sequence>MAPPPSSPPSASPLSPSAHPQGNNNEVFIFFMFVSLAVIAALTFFALLLLCLRRLEVQGSRLRIRRPGKEIPATFDVGLLPSVSFSTRNTLPAGAGGHAECAICLCGFSDGDLVRVLPSCSHVFHLKCVDQWLSSNASCPSCRRSCRPPELSP</sequence>
<dbReference type="GO" id="GO:0016020">
    <property type="term" value="C:membrane"/>
    <property type="evidence" value="ECO:0007669"/>
    <property type="project" value="UniProtKB-SubCell"/>
</dbReference>
<evidence type="ECO:0000256" key="3">
    <source>
        <dbReference type="ARBA" id="ARBA00022723"/>
    </source>
</evidence>
<dbReference type="PANTHER" id="PTHR46539:SF9">
    <property type="entry name" value="RING-H2 FINGER PROTEIN ATL56"/>
    <property type="match status" value="1"/>
</dbReference>
<dbReference type="Gene3D" id="3.30.40.10">
    <property type="entry name" value="Zinc/RING finger domain, C3HC4 (zinc finger)"/>
    <property type="match status" value="1"/>
</dbReference>
<evidence type="ECO:0000256" key="6">
    <source>
        <dbReference type="ARBA" id="ARBA00022989"/>
    </source>
</evidence>
<evidence type="ECO:0000256" key="7">
    <source>
        <dbReference type="ARBA" id="ARBA00023136"/>
    </source>
</evidence>
<keyword evidence="5" id="KW-0862">Zinc</keyword>
<dbReference type="AlphaFoldDB" id="A0A2I0AD46"/>
<dbReference type="STRING" id="1088818.A0A2I0AD46"/>
<feature type="domain" description="RING-type" evidence="10">
    <location>
        <begin position="101"/>
        <end position="143"/>
    </location>
</feature>
<dbReference type="InterPro" id="IPR013083">
    <property type="entry name" value="Znf_RING/FYVE/PHD"/>
</dbReference>
<evidence type="ECO:0000256" key="1">
    <source>
        <dbReference type="ARBA" id="ARBA00004370"/>
    </source>
</evidence>
<dbReference type="PROSITE" id="PS50089">
    <property type="entry name" value="ZF_RING_2"/>
    <property type="match status" value="1"/>
</dbReference>
<dbReference type="CDD" id="cd16461">
    <property type="entry name" value="RING-H2_EL5-like"/>
    <property type="match status" value="1"/>
</dbReference>
<keyword evidence="2 9" id="KW-0812">Transmembrane</keyword>
<evidence type="ECO:0000256" key="8">
    <source>
        <dbReference type="PROSITE-ProRule" id="PRU00175"/>
    </source>
</evidence>
<evidence type="ECO:0000313" key="11">
    <source>
        <dbReference type="EMBL" id="PKA53482.1"/>
    </source>
</evidence>
<organism evidence="11 12">
    <name type="scientific">Apostasia shenzhenica</name>
    <dbReference type="NCBI Taxonomy" id="1088818"/>
    <lineage>
        <taxon>Eukaryota</taxon>
        <taxon>Viridiplantae</taxon>
        <taxon>Streptophyta</taxon>
        <taxon>Embryophyta</taxon>
        <taxon>Tracheophyta</taxon>
        <taxon>Spermatophyta</taxon>
        <taxon>Magnoliopsida</taxon>
        <taxon>Liliopsida</taxon>
        <taxon>Asparagales</taxon>
        <taxon>Orchidaceae</taxon>
        <taxon>Apostasioideae</taxon>
        <taxon>Apostasia</taxon>
    </lineage>
</organism>
<dbReference type="PANTHER" id="PTHR46539">
    <property type="entry name" value="E3 UBIQUITIN-PROTEIN LIGASE ATL42"/>
    <property type="match status" value="1"/>
</dbReference>
<evidence type="ECO:0000259" key="10">
    <source>
        <dbReference type="PROSITE" id="PS50089"/>
    </source>
</evidence>
<reference evidence="11 12" key="1">
    <citation type="journal article" date="2017" name="Nature">
        <title>The Apostasia genome and the evolution of orchids.</title>
        <authorList>
            <person name="Zhang G.Q."/>
            <person name="Liu K.W."/>
            <person name="Li Z."/>
            <person name="Lohaus R."/>
            <person name="Hsiao Y.Y."/>
            <person name="Niu S.C."/>
            <person name="Wang J.Y."/>
            <person name="Lin Y.C."/>
            <person name="Xu Q."/>
            <person name="Chen L.J."/>
            <person name="Yoshida K."/>
            <person name="Fujiwara S."/>
            <person name="Wang Z.W."/>
            <person name="Zhang Y.Q."/>
            <person name="Mitsuda N."/>
            <person name="Wang M."/>
            <person name="Liu G.H."/>
            <person name="Pecoraro L."/>
            <person name="Huang H.X."/>
            <person name="Xiao X.J."/>
            <person name="Lin M."/>
            <person name="Wu X.Y."/>
            <person name="Wu W.L."/>
            <person name="Chen Y.Y."/>
            <person name="Chang S.B."/>
            <person name="Sakamoto S."/>
            <person name="Ohme-Takagi M."/>
            <person name="Yagi M."/>
            <person name="Zeng S.J."/>
            <person name="Shen C.Y."/>
            <person name="Yeh C.M."/>
            <person name="Luo Y.B."/>
            <person name="Tsai W.C."/>
            <person name="Van de Peer Y."/>
            <person name="Liu Z.J."/>
        </authorList>
    </citation>
    <scope>NUCLEOTIDE SEQUENCE [LARGE SCALE GENOMIC DNA]</scope>
    <source>
        <strain evidence="12">cv. Shenzhen</strain>
        <tissue evidence="11">Stem</tissue>
    </source>
</reference>